<name>A0A1G2GXA8_9BACT</name>
<gene>
    <name evidence="1" type="ORF">A3H64_02535</name>
</gene>
<protein>
    <recommendedName>
        <fullName evidence="3">DUF218 domain-containing protein</fullName>
    </recommendedName>
</protein>
<organism evidence="1 2">
    <name type="scientific">Candidatus Ryanbacteria bacterium RIFCSPLOWO2_02_FULL_45_11c</name>
    <dbReference type="NCBI Taxonomy" id="1802128"/>
    <lineage>
        <taxon>Bacteria</taxon>
        <taxon>Candidatus Ryaniibacteriota</taxon>
    </lineage>
</organism>
<evidence type="ECO:0000313" key="2">
    <source>
        <dbReference type="Proteomes" id="UP000178186"/>
    </source>
</evidence>
<dbReference type="Proteomes" id="UP000178186">
    <property type="component" value="Unassembled WGS sequence"/>
</dbReference>
<accession>A0A1G2GXA8</accession>
<sequence length="248" mass="28118">MRNDTTLLQNTFMYAIERIKFFEGGLMIQLVILLILSIVAVASIAVWQLWRYMRWYRTASCRIDTSNPVIVMLDYYQGSSELASRIKKTHELYRQLLMQGKNPYIVLTVGQLKGMSSTIAHLDRNQLVTIGVPSGQIFIYLGKNGKGAADTFEEVRLACEYIRNFSSKLSLGTVHIVTNPLQAFQAFMICVREGIIPSLETVPLQGASDIYVAGKLFQCVLMFFTPRGIMNPLLAAQRCWRRYVSNAI</sequence>
<evidence type="ECO:0000313" key="1">
    <source>
        <dbReference type="EMBL" id="OGZ54779.1"/>
    </source>
</evidence>
<reference evidence="1 2" key="1">
    <citation type="journal article" date="2016" name="Nat. Commun.">
        <title>Thousands of microbial genomes shed light on interconnected biogeochemical processes in an aquifer system.</title>
        <authorList>
            <person name="Anantharaman K."/>
            <person name="Brown C.T."/>
            <person name="Hug L.A."/>
            <person name="Sharon I."/>
            <person name="Castelle C.J."/>
            <person name="Probst A.J."/>
            <person name="Thomas B.C."/>
            <person name="Singh A."/>
            <person name="Wilkins M.J."/>
            <person name="Karaoz U."/>
            <person name="Brodie E.L."/>
            <person name="Williams K.H."/>
            <person name="Hubbard S.S."/>
            <person name="Banfield J.F."/>
        </authorList>
    </citation>
    <scope>NUCLEOTIDE SEQUENCE [LARGE SCALE GENOMIC DNA]</scope>
</reference>
<proteinExistence type="predicted"/>
<comment type="caution">
    <text evidence="1">The sequence shown here is derived from an EMBL/GenBank/DDBJ whole genome shotgun (WGS) entry which is preliminary data.</text>
</comment>
<evidence type="ECO:0008006" key="3">
    <source>
        <dbReference type="Google" id="ProtNLM"/>
    </source>
</evidence>
<dbReference type="EMBL" id="MHNY01000039">
    <property type="protein sequence ID" value="OGZ54779.1"/>
    <property type="molecule type" value="Genomic_DNA"/>
</dbReference>
<dbReference type="STRING" id="1802128.A3H64_02535"/>
<dbReference type="AlphaFoldDB" id="A0A1G2GXA8"/>